<proteinExistence type="predicted"/>
<feature type="non-terminal residue" evidence="1">
    <location>
        <position position="223"/>
    </location>
</feature>
<dbReference type="SUPFAM" id="SSF53850">
    <property type="entry name" value="Periplasmic binding protein-like II"/>
    <property type="match status" value="1"/>
</dbReference>
<comment type="caution">
    <text evidence="1">The sequence shown here is derived from an EMBL/GenBank/DDBJ whole genome shotgun (WGS) entry which is preliminary data.</text>
</comment>
<dbReference type="Gene3D" id="3.40.190.10">
    <property type="entry name" value="Periplasmic binding protein-like II"/>
    <property type="match status" value="2"/>
</dbReference>
<dbReference type="PANTHER" id="PTHR30024:SF2">
    <property type="entry name" value="ABC TRANSPORTER SUBSTRATE-BINDING PROTEIN"/>
    <property type="match status" value="1"/>
</dbReference>
<accession>T1AFE1</accession>
<dbReference type="EMBL" id="AUZX01012301">
    <property type="protein sequence ID" value="EQD39749.1"/>
    <property type="molecule type" value="Genomic_DNA"/>
</dbReference>
<evidence type="ECO:0000313" key="1">
    <source>
        <dbReference type="EMBL" id="EQD39749.1"/>
    </source>
</evidence>
<reference evidence="1" key="2">
    <citation type="journal article" date="2014" name="ISME J.">
        <title>Microbial stratification in low pH oxic and suboxic macroscopic growths along an acid mine drainage.</title>
        <authorList>
            <person name="Mendez-Garcia C."/>
            <person name="Mesa V."/>
            <person name="Sprenger R.R."/>
            <person name="Richter M."/>
            <person name="Diez M.S."/>
            <person name="Solano J."/>
            <person name="Bargiela R."/>
            <person name="Golyshina O.V."/>
            <person name="Manteca A."/>
            <person name="Ramos J.L."/>
            <person name="Gallego J.R."/>
            <person name="Llorente I."/>
            <person name="Martins Dos Santos V.A."/>
            <person name="Jensen O.N."/>
            <person name="Pelaez A.I."/>
            <person name="Sanchez J."/>
            <person name="Ferrer M."/>
        </authorList>
    </citation>
    <scope>NUCLEOTIDE SEQUENCE</scope>
</reference>
<dbReference type="AlphaFoldDB" id="T1AFE1"/>
<dbReference type="PANTHER" id="PTHR30024">
    <property type="entry name" value="ALIPHATIC SULFONATES-BINDING PROTEIN-RELATED"/>
    <property type="match status" value="1"/>
</dbReference>
<organism evidence="1">
    <name type="scientific">mine drainage metagenome</name>
    <dbReference type="NCBI Taxonomy" id="410659"/>
    <lineage>
        <taxon>unclassified sequences</taxon>
        <taxon>metagenomes</taxon>
        <taxon>ecological metagenomes</taxon>
    </lineage>
</organism>
<sequence length="223" mass="23058">MTVGLVSLSIMAAGCGASSPSPTKGTASGLHGSLVIAVQPDLGYSALYIVKQEGWLTKAMPGVSVTWDVVNSGSTVESGMISGAIDVGAGGVAPFLLGWDKGVGWKLFSSLGDSNLWLVVKPQITSFKSITPSDRIAVVAPTSIQAIILKRAAQKYLGNPSALDANLTILSHPVAYQAFKTGTVQGALDAPPFQQEEVAAGGHVLLTSYSLFGTSTFNAMWVM</sequence>
<gene>
    <name evidence="1" type="ORF">B1A_16744</name>
</gene>
<reference evidence="1" key="1">
    <citation type="submission" date="2013-08" db="EMBL/GenBank/DDBJ databases">
        <authorList>
            <person name="Mendez C."/>
            <person name="Richter M."/>
            <person name="Ferrer M."/>
            <person name="Sanchez J."/>
        </authorList>
    </citation>
    <scope>NUCLEOTIDE SEQUENCE</scope>
</reference>
<name>T1AFE1_9ZZZZ</name>
<protein>
    <submittedName>
        <fullName evidence="1">ABC transporter substrate-binding protein</fullName>
    </submittedName>
</protein>